<dbReference type="Proteomes" id="UP000297245">
    <property type="component" value="Unassembled WGS sequence"/>
</dbReference>
<protein>
    <recommendedName>
        <fullName evidence="1">Heterokaryon incompatibility domain-containing protein</fullName>
    </recommendedName>
</protein>
<dbReference type="AlphaFoldDB" id="A0A4V4HAZ6"/>
<dbReference type="Pfam" id="PF06985">
    <property type="entry name" value="HET"/>
    <property type="match status" value="1"/>
</dbReference>
<name>A0A4V4HAZ6_DENBC</name>
<gene>
    <name evidence="2" type="ORF">K435DRAFT_738430</name>
</gene>
<organism evidence="2 3">
    <name type="scientific">Dendrothele bispora (strain CBS 962.96)</name>
    <dbReference type="NCBI Taxonomy" id="1314807"/>
    <lineage>
        <taxon>Eukaryota</taxon>
        <taxon>Fungi</taxon>
        <taxon>Dikarya</taxon>
        <taxon>Basidiomycota</taxon>
        <taxon>Agaricomycotina</taxon>
        <taxon>Agaricomycetes</taxon>
        <taxon>Agaricomycetidae</taxon>
        <taxon>Agaricales</taxon>
        <taxon>Agaricales incertae sedis</taxon>
        <taxon>Dendrothele</taxon>
    </lineage>
</organism>
<evidence type="ECO:0000259" key="1">
    <source>
        <dbReference type="Pfam" id="PF06985"/>
    </source>
</evidence>
<keyword evidence="3" id="KW-1185">Reference proteome</keyword>
<proteinExistence type="predicted"/>
<dbReference type="EMBL" id="ML180432">
    <property type="protein sequence ID" value="THU77445.1"/>
    <property type="molecule type" value="Genomic_DNA"/>
</dbReference>
<sequence length="181" mass="21401">RFIDTHSVRLVHFEGTEPVPHYAILSHTWQRYRGIWYVYEVTYADLDEHSEEERTKRKPGYQKILNACAQARRNGLDYLWVDTCCIDDTNEIEVREAVRLIFHYYQNSRVCYAYLDDVSDGHDPLATLSYPSQQFKKSKWFSRGLTLLELIAPPDVLFFDRNWKCSELEHAYVIQKVTGIS</sequence>
<dbReference type="PANTHER" id="PTHR10622">
    <property type="entry name" value="HET DOMAIN-CONTAINING PROTEIN"/>
    <property type="match status" value="1"/>
</dbReference>
<feature type="non-terminal residue" evidence="2">
    <location>
        <position position="1"/>
    </location>
</feature>
<dbReference type="OrthoDB" id="674604at2759"/>
<feature type="domain" description="Heterokaryon incompatibility" evidence="1">
    <location>
        <begin position="22"/>
        <end position="132"/>
    </location>
</feature>
<dbReference type="InterPro" id="IPR010730">
    <property type="entry name" value="HET"/>
</dbReference>
<evidence type="ECO:0000313" key="3">
    <source>
        <dbReference type="Proteomes" id="UP000297245"/>
    </source>
</evidence>
<evidence type="ECO:0000313" key="2">
    <source>
        <dbReference type="EMBL" id="THU77445.1"/>
    </source>
</evidence>
<feature type="non-terminal residue" evidence="2">
    <location>
        <position position="181"/>
    </location>
</feature>
<reference evidence="2 3" key="1">
    <citation type="journal article" date="2019" name="Nat. Ecol. Evol.">
        <title>Megaphylogeny resolves global patterns of mushroom evolution.</title>
        <authorList>
            <person name="Varga T."/>
            <person name="Krizsan K."/>
            <person name="Foldi C."/>
            <person name="Dima B."/>
            <person name="Sanchez-Garcia M."/>
            <person name="Sanchez-Ramirez S."/>
            <person name="Szollosi G.J."/>
            <person name="Szarkandi J.G."/>
            <person name="Papp V."/>
            <person name="Albert L."/>
            <person name="Andreopoulos W."/>
            <person name="Angelini C."/>
            <person name="Antonin V."/>
            <person name="Barry K.W."/>
            <person name="Bougher N.L."/>
            <person name="Buchanan P."/>
            <person name="Buyck B."/>
            <person name="Bense V."/>
            <person name="Catcheside P."/>
            <person name="Chovatia M."/>
            <person name="Cooper J."/>
            <person name="Damon W."/>
            <person name="Desjardin D."/>
            <person name="Finy P."/>
            <person name="Geml J."/>
            <person name="Haridas S."/>
            <person name="Hughes K."/>
            <person name="Justo A."/>
            <person name="Karasinski D."/>
            <person name="Kautmanova I."/>
            <person name="Kiss B."/>
            <person name="Kocsube S."/>
            <person name="Kotiranta H."/>
            <person name="LaButti K.M."/>
            <person name="Lechner B.E."/>
            <person name="Liimatainen K."/>
            <person name="Lipzen A."/>
            <person name="Lukacs Z."/>
            <person name="Mihaltcheva S."/>
            <person name="Morgado L.N."/>
            <person name="Niskanen T."/>
            <person name="Noordeloos M.E."/>
            <person name="Ohm R.A."/>
            <person name="Ortiz-Santana B."/>
            <person name="Ovrebo C."/>
            <person name="Racz N."/>
            <person name="Riley R."/>
            <person name="Savchenko A."/>
            <person name="Shiryaev A."/>
            <person name="Soop K."/>
            <person name="Spirin V."/>
            <person name="Szebenyi C."/>
            <person name="Tomsovsky M."/>
            <person name="Tulloss R.E."/>
            <person name="Uehling J."/>
            <person name="Grigoriev I.V."/>
            <person name="Vagvolgyi C."/>
            <person name="Papp T."/>
            <person name="Martin F.M."/>
            <person name="Miettinen O."/>
            <person name="Hibbett D.S."/>
            <person name="Nagy L.G."/>
        </authorList>
    </citation>
    <scope>NUCLEOTIDE SEQUENCE [LARGE SCALE GENOMIC DNA]</scope>
    <source>
        <strain evidence="2 3">CBS 962.96</strain>
    </source>
</reference>
<dbReference type="PANTHER" id="PTHR10622:SF10">
    <property type="entry name" value="HET DOMAIN-CONTAINING PROTEIN"/>
    <property type="match status" value="1"/>
</dbReference>
<accession>A0A4V4HAZ6</accession>